<organism evidence="1 2">
    <name type="scientific">Pleurodeles waltl</name>
    <name type="common">Iberian ribbed newt</name>
    <dbReference type="NCBI Taxonomy" id="8319"/>
    <lineage>
        <taxon>Eukaryota</taxon>
        <taxon>Metazoa</taxon>
        <taxon>Chordata</taxon>
        <taxon>Craniata</taxon>
        <taxon>Vertebrata</taxon>
        <taxon>Euteleostomi</taxon>
        <taxon>Amphibia</taxon>
        <taxon>Batrachia</taxon>
        <taxon>Caudata</taxon>
        <taxon>Salamandroidea</taxon>
        <taxon>Salamandridae</taxon>
        <taxon>Pleurodelinae</taxon>
        <taxon>Pleurodeles</taxon>
    </lineage>
</organism>
<reference evidence="1" key="1">
    <citation type="journal article" date="2022" name="bioRxiv">
        <title>Sequencing and chromosome-scale assembly of the giantPleurodeles waltlgenome.</title>
        <authorList>
            <person name="Brown T."/>
            <person name="Elewa A."/>
            <person name="Iarovenko S."/>
            <person name="Subramanian E."/>
            <person name="Araus A.J."/>
            <person name="Petzold A."/>
            <person name="Susuki M."/>
            <person name="Suzuki K.-i.T."/>
            <person name="Hayashi T."/>
            <person name="Toyoda A."/>
            <person name="Oliveira C."/>
            <person name="Osipova E."/>
            <person name="Leigh N.D."/>
            <person name="Simon A."/>
            <person name="Yun M.H."/>
        </authorList>
    </citation>
    <scope>NUCLEOTIDE SEQUENCE</scope>
    <source>
        <strain evidence="1">20211129_DDA</strain>
        <tissue evidence="1">Liver</tissue>
    </source>
</reference>
<dbReference type="PANTHER" id="PTHR11505">
    <property type="entry name" value="L1 TRANSPOSABLE ELEMENT-RELATED"/>
    <property type="match status" value="1"/>
</dbReference>
<dbReference type="EMBL" id="JANPWB010000009">
    <property type="protein sequence ID" value="KAJ1154105.1"/>
    <property type="molecule type" value="Genomic_DNA"/>
</dbReference>
<evidence type="ECO:0000313" key="1">
    <source>
        <dbReference type="EMBL" id="KAJ1154105.1"/>
    </source>
</evidence>
<proteinExistence type="predicted"/>
<comment type="caution">
    <text evidence="1">The sequence shown here is derived from an EMBL/GenBank/DDBJ whole genome shotgun (WGS) entry which is preliminary data.</text>
</comment>
<gene>
    <name evidence="1" type="ORF">NDU88_006861</name>
</gene>
<dbReference type="Gene3D" id="3.30.70.1820">
    <property type="entry name" value="L1 transposable element, RRM domain"/>
    <property type="match status" value="1"/>
</dbReference>
<name>A0AAV7RRG7_PLEWA</name>
<sequence length="170" mass="19142">MGLLRRDQKELSAQVKQTESKLSNICLVISDLEELVRFLTAKVRELEGRAEDFEGHSRRNNLQMVEFPEGAEGADPIHSFKTWLAQVAGSDNLLPRYLVEQAHRVPTKKPLAGATPGQEAVQLLNNKDKEAIPRASFMVESLMYQNACTFLFQDYTLVVQHLRGSFLGVN</sequence>
<dbReference type="Proteomes" id="UP001066276">
    <property type="component" value="Chromosome 5"/>
</dbReference>
<dbReference type="AlphaFoldDB" id="A0AAV7RRG7"/>
<accession>A0AAV7RRG7</accession>
<dbReference type="InterPro" id="IPR004244">
    <property type="entry name" value="Transposase_22"/>
</dbReference>
<evidence type="ECO:0000313" key="2">
    <source>
        <dbReference type="Proteomes" id="UP001066276"/>
    </source>
</evidence>
<protein>
    <submittedName>
        <fullName evidence="1">Uncharacterized protein</fullName>
    </submittedName>
</protein>
<keyword evidence="2" id="KW-1185">Reference proteome</keyword>